<feature type="transmembrane region" description="Helical" evidence="1">
    <location>
        <begin position="124"/>
        <end position="144"/>
    </location>
</feature>
<dbReference type="AlphaFoldDB" id="A0A6V8SBJ5"/>
<feature type="transmembrane region" description="Helical" evidence="1">
    <location>
        <begin position="34"/>
        <end position="52"/>
    </location>
</feature>
<evidence type="ECO:0000256" key="1">
    <source>
        <dbReference type="SAM" id="Phobius"/>
    </source>
</evidence>
<keyword evidence="1" id="KW-0472">Membrane</keyword>
<organism evidence="2 3">
    <name type="scientific">Clostridium fungisolvens</name>
    <dbReference type="NCBI Taxonomy" id="1604897"/>
    <lineage>
        <taxon>Bacteria</taxon>
        <taxon>Bacillati</taxon>
        <taxon>Bacillota</taxon>
        <taxon>Clostridia</taxon>
        <taxon>Eubacteriales</taxon>
        <taxon>Clostridiaceae</taxon>
        <taxon>Clostridium</taxon>
    </lineage>
</organism>
<keyword evidence="1" id="KW-1133">Transmembrane helix</keyword>
<feature type="transmembrane region" description="Helical" evidence="1">
    <location>
        <begin position="88"/>
        <end position="109"/>
    </location>
</feature>
<reference evidence="2 3" key="1">
    <citation type="submission" date="2020-07" db="EMBL/GenBank/DDBJ databases">
        <title>A new beta-1,3-glucan-decomposing anaerobic bacterium isolated from anoxic soil subjected to biological soil disinfestation.</title>
        <authorList>
            <person name="Ueki A."/>
            <person name="Tonouchi A."/>
        </authorList>
    </citation>
    <scope>NUCLEOTIDE SEQUENCE [LARGE SCALE GENOMIC DNA]</scope>
    <source>
        <strain evidence="2 3">TW1</strain>
    </source>
</reference>
<dbReference type="RefSeq" id="WP_183276000.1">
    <property type="nucleotide sequence ID" value="NZ_BLZR01000001.1"/>
</dbReference>
<feature type="transmembrane region" description="Helical" evidence="1">
    <location>
        <begin position="6"/>
        <end position="27"/>
    </location>
</feature>
<evidence type="ECO:0000313" key="3">
    <source>
        <dbReference type="Proteomes" id="UP000580568"/>
    </source>
</evidence>
<feature type="transmembrane region" description="Helical" evidence="1">
    <location>
        <begin position="58"/>
        <end position="76"/>
    </location>
</feature>
<evidence type="ECO:0000313" key="2">
    <source>
        <dbReference type="EMBL" id="GFP74440.1"/>
    </source>
</evidence>
<accession>A0A6V8SBJ5</accession>
<proteinExistence type="predicted"/>
<protein>
    <submittedName>
        <fullName evidence="2">Uncharacterized protein</fullName>
    </submittedName>
</protein>
<keyword evidence="1" id="KW-0812">Transmembrane</keyword>
<name>A0A6V8SBJ5_9CLOT</name>
<keyword evidence="3" id="KW-1185">Reference proteome</keyword>
<sequence length="157" mass="17917">MLKVTLIESILRGLPETILFVWAIYLLTQTPMKYSKIILTASISTFITFIIRLLPINLGINSILSLALLIYLNIKINKIPIKQSISTTILVIIIEYIAEMLNIVMLQLLKFDIVKLFQNPVNKVLYALPSLVLLVIIVLIVHNIKTKYWSLKSNKIV</sequence>
<comment type="caution">
    <text evidence="2">The sequence shown here is derived from an EMBL/GenBank/DDBJ whole genome shotgun (WGS) entry which is preliminary data.</text>
</comment>
<dbReference type="Proteomes" id="UP000580568">
    <property type="component" value="Unassembled WGS sequence"/>
</dbReference>
<gene>
    <name evidence="2" type="ORF">bsdtw1_00491</name>
</gene>
<dbReference type="EMBL" id="BLZR01000001">
    <property type="protein sequence ID" value="GFP74440.1"/>
    <property type="molecule type" value="Genomic_DNA"/>
</dbReference>